<feature type="compositionally biased region" description="Basic and acidic residues" evidence="1">
    <location>
        <begin position="145"/>
        <end position="161"/>
    </location>
</feature>
<dbReference type="SUPFAM" id="SSF47413">
    <property type="entry name" value="lambda repressor-like DNA-binding domains"/>
    <property type="match status" value="1"/>
</dbReference>
<protein>
    <recommendedName>
        <fullName evidence="2">HTH cro/C1-type domain-containing protein</fullName>
    </recommendedName>
</protein>
<reference evidence="3" key="1">
    <citation type="submission" date="2021-01" db="EMBL/GenBank/DDBJ databases">
        <title>Whole genome shotgun sequence of Planosporangium mesophilum NBRC 109066.</title>
        <authorList>
            <person name="Komaki H."/>
            <person name="Tamura T."/>
        </authorList>
    </citation>
    <scope>NUCLEOTIDE SEQUENCE</scope>
    <source>
        <strain evidence="3">NBRC 109066</strain>
    </source>
</reference>
<evidence type="ECO:0000256" key="1">
    <source>
        <dbReference type="SAM" id="MobiDB-lite"/>
    </source>
</evidence>
<dbReference type="RefSeq" id="WP_308441120.1">
    <property type="nucleotide sequence ID" value="NZ_BOON01000069.1"/>
</dbReference>
<keyword evidence="4" id="KW-1185">Reference proteome</keyword>
<dbReference type="Gene3D" id="1.10.260.40">
    <property type="entry name" value="lambda repressor-like DNA-binding domains"/>
    <property type="match status" value="1"/>
</dbReference>
<name>A0A8J3X6Z1_9ACTN</name>
<dbReference type="CDD" id="cd00093">
    <property type="entry name" value="HTH_XRE"/>
    <property type="match status" value="1"/>
</dbReference>
<dbReference type="InterPro" id="IPR010982">
    <property type="entry name" value="Lambda_DNA-bd_dom_sf"/>
</dbReference>
<dbReference type="PROSITE" id="PS50943">
    <property type="entry name" value="HTH_CROC1"/>
    <property type="match status" value="1"/>
</dbReference>
<proteinExistence type="predicted"/>
<comment type="caution">
    <text evidence="3">The sequence shown here is derived from an EMBL/GenBank/DDBJ whole genome shotgun (WGS) entry which is preliminary data.</text>
</comment>
<dbReference type="Pfam" id="PF01381">
    <property type="entry name" value="HTH_3"/>
    <property type="match status" value="1"/>
</dbReference>
<feature type="domain" description="HTH cro/C1-type" evidence="2">
    <location>
        <begin position="44"/>
        <end position="105"/>
    </location>
</feature>
<organism evidence="3 4">
    <name type="scientific">Planosporangium mesophilum</name>
    <dbReference type="NCBI Taxonomy" id="689768"/>
    <lineage>
        <taxon>Bacteria</taxon>
        <taxon>Bacillati</taxon>
        <taxon>Actinomycetota</taxon>
        <taxon>Actinomycetes</taxon>
        <taxon>Micromonosporales</taxon>
        <taxon>Micromonosporaceae</taxon>
        <taxon>Planosporangium</taxon>
    </lineage>
</organism>
<accession>A0A8J3X6Z1</accession>
<feature type="region of interest" description="Disordered" evidence="1">
    <location>
        <begin position="1"/>
        <end position="33"/>
    </location>
</feature>
<feature type="region of interest" description="Disordered" evidence="1">
    <location>
        <begin position="115"/>
        <end position="164"/>
    </location>
</feature>
<dbReference type="SMART" id="SM00530">
    <property type="entry name" value="HTH_XRE"/>
    <property type="match status" value="1"/>
</dbReference>
<gene>
    <name evidence="3" type="ORF">Pme01_57900</name>
</gene>
<dbReference type="EMBL" id="BOON01000069">
    <property type="protein sequence ID" value="GII26193.1"/>
    <property type="molecule type" value="Genomic_DNA"/>
</dbReference>
<dbReference type="InterPro" id="IPR001387">
    <property type="entry name" value="Cro/C1-type_HTH"/>
</dbReference>
<dbReference type="AlphaFoldDB" id="A0A8J3X6Z1"/>
<dbReference type="Proteomes" id="UP000599074">
    <property type="component" value="Unassembled WGS sequence"/>
</dbReference>
<feature type="compositionally biased region" description="Polar residues" evidence="1">
    <location>
        <begin position="132"/>
        <end position="143"/>
    </location>
</feature>
<evidence type="ECO:0000259" key="2">
    <source>
        <dbReference type="PROSITE" id="PS50943"/>
    </source>
</evidence>
<sequence length="215" mass="23750">MSDRRSTQVGTGESARDRRMPRDGQAGADGGPHALVRLSFGELVARRRRDLGLSQNQLADRICALSGRSTLTRHEVSRYERGVRLPGQTFLVAYAAALDLQPVVLVRAVHVARARRQTRAPGRDDTHRPVASVSSTRPFSGTSERLGDGNEYRSPEPDEKPAVPSDGWRVKLILRIGESSGIADEPVFVLVVRPRADLSVSQTRDHRDFWASPRP</sequence>
<evidence type="ECO:0000313" key="3">
    <source>
        <dbReference type="EMBL" id="GII26193.1"/>
    </source>
</evidence>
<dbReference type="GO" id="GO:0003677">
    <property type="term" value="F:DNA binding"/>
    <property type="evidence" value="ECO:0007669"/>
    <property type="project" value="InterPro"/>
</dbReference>
<evidence type="ECO:0000313" key="4">
    <source>
        <dbReference type="Proteomes" id="UP000599074"/>
    </source>
</evidence>